<accession>A0A9D4U164</accession>
<evidence type="ECO:0000313" key="17">
    <source>
        <dbReference type="EMBL" id="KAI5058935.1"/>
    </source>
</evidence>
<dbReference type="PANTHER" id="PTHR22983">
    <property type="entry name" value="PROTEIN KINASE RELATED"/>
    <property type="match status" value="1"/>
</dbReference>
<reference evidence="17" key="1">
    <citation type="submission" date="2021-01" db="EMBL/GenBank/DDBJ databases">
        <title>Adiantum capillus-veneris genome.</title>
        <authorList>
            <person name="Fang Y."/>
            <person name="Liao Q."/>
        </authorList>
    </citation>
    <scope>NUCLEOTIDE SEQUENCE</scope>
    <source>
        <strain evidence="17">H3</strain>
        <tissue evidence="17">Leaf</tissue>
    </source>
</reference>
<dbReference type="SUPFAM" id="SSF48371">
    <property type="entry name" value="ARM repeat"/>
    <property type="match status" value="1"/>
</dbReference>
<dbReference type="InterPro" id="IPR000225">
    <property type="entry name" value="Armadillo"/>
</dbReference>
<evidence type="ECO:0000256" key="6">
    <source>
        <dbReference type="ARBA" id="ARBA00022741"/>
    </source>
</evidence>
<dbReference type="GO" id="GO:0005856">
    <property type="term" value="C:cytoskeleton"/>
    <property type="evidence" value="ECO:0007669"/>
    <property type="project" value="UniProtKB-SubCell"/>
</dbReference>
<evidence type="ECO:0000259" key="16">
    <source>
        <dbReference type="PROSITE" id="PS50011"/>
    </source>
</evidence>
<dbReference type="GO" id="GO:0005737">
    <property type="term" value="C:cytoplasm"/>
    <property type="evidence" value="ECO:0007669"/>
    <property type="project" value="TreeGrafter"/>
</dbReference>
<dbReference type="FunFam" id="3.30.200.20:FF:000042">
    <property type="entry name" value="Aurora kinase A"/>
    <property type="match status" value="1"/>
</dbReference>
<dbReference type="CDD" id="cd14002">
    <property type="entry name" value="STKc_STK36"/>
    <property type="match status" value="1"/>
</dbReference>
<feature type="coiled-coil region" evidence="14">
    <location>
        <begin position="40"/>
        <end position="67"/>
    </location>
</feature>
<evidence type="ECO:0000256" key="14">
    <source>
        <dbReference type="SAM" id="Coils"/>
    </source>
</evidence>
<dbReference type="PROSITE" id="PS50011">
    <property type="entry name" value="PROTEIN_KINASE_DOM"/>
    <property type="match status" value="1"/>
</dbReference>
<dbReference type="SUPFAM" id="SSF56112">
    <property type="entry name" value="Protein kinase-like (PK-like)"/>
    <property type="match status" value="1"/>
</dbReference>
<dbReference type="InterPro" id="IPR000719">
    <property type="entry name" value="Prot_kinase_dom"/>
</dbReference>
<dbReference type="InterPro" id="IPR016024">
    <property type="entry name" value="ARM-type_fold"/>
</dbReference>
<comment type="caution">
    <text evidence="17">The sequence shown here is derived from an EMBL/GenBank/DDBJ whole genome shotgun (WGS) entry which is preliminary data.</text>
</comment>
<evidence type="ECO:0000256" key="15">
    <source>
        <dbReference type="SAM" id="MobiDB-lite"/>
    </source>
</evidence>
<keyword evidence="5" id="KW-0808">Transferase</keyword>
<dbReference type="FunFam" id="1.25.10.10:FF:000223">
    <property type="entry name" value="Serine/threonine-protein kinase TIO"/>
    <property type="match status" value="1"/>
</dbReference>
<keyword evidence="8 13" id="KW-0067">ATP-binding</keyword>
<name>A0A9D4U164_ADICA</name>
<dbReference type="SMART" id="SM00220">
    <property type="entry name" value="S_TKc"/>
    <property type="match status" value="1"/>
</dbReference>
<evidence type="ECO:0000256" key="13">
    <source>
        <dbReference type="PROSITE-ProRule" id="PRU10141"/>
    </source>
</evidence>
<evidence type="ECO:0000256" key="3">
    <source>
        <dbReference type="ARBA" id="ARBA00022490"/>
    </source>
</evidence>
<evidence type="ECO:0000256" key="10">
    <source>
        <dbReference type="ARBA" id="ARBA00047899"/>
    </source>
</evidence>
<comment type="subcellular location">
    <subcellularLocation>
        <location evidence="1">Cytoplasm</location>
        <location evidence="1">Cytoskeleton</location>
    </subcellularLocation>
</comment>
<feature type="region of interest" description="Disordered" evidence="15">
    <location>
        <begin position="289"/>
        <end position="348"/>
    </location>
</feature>
<evidence type="ECO:0000256" key="11">
    <source>
        <dbReference type="ARBA" id="ARBA00048679"/>
    </source>
</evidence>
<comment type="catalytic activity">
    <reaction evidence="11">
        <text>L-seryl-[protein] + ATP = O-phospho-L-seryl-[protein] + ADP + H(+)</text>
        <dbReference type="Rhea" id="RHEA:17989"/>
        <dbReference type="Rhea" id="RHEA-COMP:9863"/>
        <dbReference type="Rhea" id="RHEA-COMP:11604"/>
        <dbReference type="ChEBI" id="CHEBI:15378"/>
        <dbReference type="ChEBI" id="CHEBI:29999"/>
        <dbReference type="ChEBI" id="CHEBI:30616"/>
        <dbReference type="ChEBI" id="CHEBI:83421"/>
        <dbReference type="ChEBI" id="CHEBI:456216"/>
        <dbReference type="EC" id="2.7.11.1"/>
    </reaction>
</comment>
<evidence type="ECO:0000256" key="2">
    <source>
        <dbReference type="ARBA" id="ARBA00012513"/>
    </source>
</evidence>
<keyword evidence="7" id="KW-0418">Kinase</keyword>
<evidence type="ECO:0000256" key="5">
    <source>
        <dbReference type="ARBA" id="ARBA00022679"/>
    </source>
</evidence>
<dbReference type="Gene3D" id="1.25.10.10">
    <property type="entry name" value="Leucine-rich Repeat Variant"/>
    <property type="match status" value="1"/>
</dbReference>
<dbReference type="InterPro" id="IPR008271">
    <property type="entry name" value="Ser/Thr_kinase_AS"/>
</dbReference>
<keyword evidence="9" id="KW-0206">Cytoskeleton</keyword>
<dbReference type="EC" id="2.7.11.1" evidence="2"/>
<evidence type="ECO:0000256" key="7">
    <source>
        <dbReference type="ARBA" id="ARBA00022777"/>
    </source>
</evidence>
<dbReference type="Gene3D" id="1.10.510.10">
    <property type="entry name" value="Transferase(Phosphotransferase) domain 1"/>
    <property type="match status" value="1"/>
</dbReference>
<dbReference type="InterPro" id="IPR011009">
    <property type="entry name" value="Kinase-like_dom_sf"/>
</dbReference>
<dbReference type="SMART" id="SM00185">
    <property type="entry name" value="ARM"/>
    <property type="match status" value="3"/>
</dbReference>
<dbReference type="InterPro" id="IPR017441">
    <property type="entry name" value="Protein_kinase_ATP_BS"/>
</dbReference>
<dbReference type="PANTHER" id="PTHR22983:SF6">
    <property type="entry name" value="SERINE_THREONINE-PROTEIN KINASE 36"/>
    <property type="match status" value="1"/>
</dbReference>
<sequence length="1382" mass="150118">MGVENYHVVELVGEGSFGKVYKGRRKYTGQTVALKFILKHGKSDKDIENLRQEIEILRNLKHENIIEMLDAFESPQEFCVVTEFAQGELFEILEDDKHLPEAQVQAIAKQLVRALHYLHSHRIIHRDMKPQNILIGAGGIVKLCDFGFARAMSCNTMVLRSIKGTPLYMAPELVREQPYNHTADLWSLGVILYELYVGQPPFYTNSVYTLIRHIVKDPVKYPDSMSQNFKSFLKGLLNKVSQNRLTWPHLLEHPFVRENVEELEAREARARTDAARGCDAAWRGEVNITLSSPASNRTDPQLSGSPAGRTRSRDIGNKGVESPASIDQCASTPRPTVDNLQPLSTSNAGCEETFGHAIEAQPTSKSDTLILEKIETTSRTSKGAQAIGQDRGAVAHILHPLRNFNVKGTAALSNEQADVSGSQALRILSNLLAAGALTAKTVVDDVLPSVLGLIRATLGASAAQHVSLLIKGFGVLKKLIEVGSSKVESNYSHHSVALLRLYPQVISYKHDSSGRVLYEATACVTLLLTRLALGLAKLISTGAHRNDEAASQEGNIMSQIVGQAKSLDTMEQLCLCLTIAGSNIGSGAGSSAPVAAEACKAIWGLISALNVISTRGQKQNFPLAQIRANREVKPDGMESMESRTESAIKPQIEQVAEALMKSRDIQVAVCYALLHGSESGLSSVIQILLRCCQMSPRVCDVLSGISQYDFASFANGGVDGTAVAAIFRLVLLCSNAAAAKETGSQTATDSESTAKSSSFENLATQSCLLLSAIAQGLRILGRHGASCMLTSLQPKQHDRLVAMAHLAAPERVVSEITSVQLGAAATLALASILLLERTPTNVPAVCSIAEAPSNFIPQISGIRSLILPSDSEINELKPGLKTQDGMLTSWHGFQDGYVGALKLWINWGGILSIEQACSSNIPQVLILLLAGGHDTTRKHGPQLSAIGLSPGGVLWALSVLHSCLPGGAFREVLFTKESLNVVLSLMGEPHLACLRVWEGFGGGMTGVRETVNLIVDILEFPFAATQHSSNSPLTSSSLIHSVAPGTNSILSRKGFENGEMVKAIATELPHYLQILQEVYVIGPLVDCLKLLDIKDFFKPVSLIVRLVQNSKNFADGSLKQGFLSSALLAKMLNKDSPKEVVLDVLIIVSDLARLSKEFYGPIAEANILDFMKFLLNHPDANVRSKSCNALGNMCRHTPFFYKEMVKHDIVNMLIDRCADPDRRTRKFACFAVGNAAYHSDYLYEHLKRCIPHLTNLLLGDEEEKTKANAAGALSNLVRNSSRLCEDIISKGAIQALLQVITDYSNAALGSTARSEASNDSPLKIALFSLGNMCIHAPCRQYLRTPELFQTLMRLQQESPDPTIIKYISRIISKFPEASMQRG</sequence>
<keyword evidence="4" id="KW-0723">Serine/threonine-protein kinase</keyword>
<evidence type="ECO:0000313" key="18">
    <source>
        <dbReference type="Proteomes" id="UP000886520"/>
    </source>
</evidence>
<dbReference type="Pfam" id="PF13513">
    <property type="entry name" value="HEAT_EZ"/>
    <property type="match status" value="1"/>
</dbReference>
<dbReference type="InterPro" id="IPR011989">
    <property type="entry name" value="ARM-like"/>
</dbReference>
<evidence type="ECO:0000256" key="4">
    <source>
        <dbReference type="ARBA" id="ARBA00022527"/>
    </source>
</evidence>
<dbReference type="PROSITE" id="PS00107">
    <property type="entry name" value="PROTEIN_KINASE_ATP"/>
    <property type="match status" value="1"/>
</dbReference>
<dbReference type="GO" id="GO:0004674">
    <property type="term" value="F:protein serine/threonine kinase activity"/>
    <property type="evidence" value="ECO:0007669"/>
    <property type="project" value="UniProtKB-KW"/>
</dbReference>
<dbReference type="EMBL" id="JABFUD020000025">
    <property type="protein sequence ID" value="KAI5058935.1"/>
    <property type="molecule type" value="Genomic_DNA"/>
</dbReference>
<feature type="compositionally biased region" description="Polar residues" evidence="15">
    <location>
        <begin position="328"/>
        <end position="348"/>
    </location>
</feature>
<gene>
    <name evidence="17" type="ORF">GOP47_0025254</name>
</gene>
<dbReference type="Pfam" id="PF00069">
    <property type="entry name" value="Pkinase"/>
    <property type="match status" value="1"/>
</dbReference>
<evidence type="ECO:0000256" key="8">
    <source>
        <dbReference type="ARBA" id="ARBA00022840"/>
    </source>
</evidence>
<feature type="binding site" evidence="13">
    <location>
        <position position="39"/>
    </location>
    <ligand>
        <name>ATP</name>
        <dbReference type="ChEBI" id="CHEBI:30616"/>
    </ligand>
</feature>
<keyword evidence="18" id="KW-1185">Reference proteome</keyword>
<evidence type="ECO:0000256" key="9">
    <source>
        <dbReference type="ARBA" id="ARBA00023212"/>
    </source>
</evidence>
<dbReference type="FunFam" id="1.10.510.10:FF:000292">
    <property type="entry name" value="Serine/threonine-protein kinase 36"/>
    <property type="match status" value="1"/>
</dbReference>
<comment type="catalytic activity">
    <reaction evidence="10">
        <text>L-threonyl-[protein] + ATP = O-phospho-L-threonyl-[protein] + ADP + H(+)</text>
        <dbReference type="Rhea" id="RHEA:46608"/>
        <dbReference type="Rhea" id="RHEA-COMP:11060"/>
        <dbReference type="Rhea" id="RHEA-COMP:11605"/>
        <dbReference type="ChEBI" id="CHEBI:15378"/>
        <dbReference type="ChEBI" id="CHEBI:30013"/>
        <dbReference type="ChEBI" id="CHEBI:30616"/>
        <dbReference type="ChEBI" id="CHEBI:61977"/>
        <dbReference type="ChEBI" id="CHEBI:456216"/>
        <dbReference type="EC" id="2.7.11.1"/>
    </reaction>
</comment>
<protein>
    <recommendedName>
        <fullName evidence="2">non-specific serine/threonine protein kinase</fullName>
        <ecNumber evidence="2">2.7.11.1</ecNumber>
    </recommendedName>
    <alternativeName>
        <fullName evidence="12">Fused homolog</fullName>
    </alternativeName>
</protein>
<keyword evidence="6 13" id="KW-0547">Nucleotide-binding</keyword>
<evidence type="ECO:0000256" key="1">
    <source>
        <dbReference type="ARBA" id="ARBA00004245"/>
    </source>
</evidence>
<proteinExistence type="predicted"/>
<organism evidence="17 18">
    <name type="scientific">Adiantum capillus-veneris</name>
    <name type="common">Maidenhair fern</name>
    <dbReference type="NCBI Taxonomy" id="13818"/>
    <lineage>
        <taxon>Eukaryota</taxon>
        <taxon>Viridiplantae</taxon>
        <taxon>Streptophyta</taxon>
        <taxon>Embryophyta</taxon>
        <taxon>Tracheophyta</taxon>
        <taxon>Polypodiopsida</taxon>
        <taxon>Polypodiidae</taxon>
        <taxon>Polypodiales</taxon>
        <taxon>Pteridineae</taxon>
        <taxon>Pteridaceae</taxon>
        <taxon>Vittarioideae</taxon>
        <taxon>Adiantum</taxon>
    </lineage>
</organism>
<keyword evidence="3" id="KW-0963">Cytoplasm</keyword>
<dbReference type="OrthoDB" id="266718at2759"/>
<dbReference type="PROSITE" id="PS00108">
    <property type="entry name" value="PROTEIN_KINASE_ST"/>
    <property type="match status" value="1"/>
</dbReference>
<keyword evidence="14" id="KW-0175">Coiled coil</keyword>
<dbReference type="GO" id="GO:0005524">
    <property type="term" value="F:ATP binding"/>
    <property type="evidence" value="ECO:0007669"/>
    <property type="project" value="UniProtKB-UniRule"/>
</dbReference>
<feature type="domain" description="Protein kinase" evidence="16">
    <location>
        <begin position="6"/>
        <end position="256"/>
    </location>
</feature>
<feature type="compositionally biased region" description="Polar residues" evidence="15">
    <location>
        <begin position="289"/>
        <end position="304"/>
    </location>
</feature>
<evidence type="ECO:0000256" key="12">
    <source>
        <dbReference type="ARBA" id="ARBA00075375"/>
    </source>
</evidence>
<dbReference type="Proteomes" id="UP000886520">
    <property type="component" value="Chromosome 25"/>
</dbReference>